<accession>A0A9P6A7V2</accession>
<feature type="region of interest" description="Disordered" evidence="1">
    <location>
        <begin position="82"/>
        <end position="116"/>
    </location>
</feature>
<dbReference type="Proteomes" id="UP000807025">
    <property type="component" value="Unassembled WGS sequence"/>
</dbReference>
<dbReference type="OrthoDB" id="10506804at2759"/>
<sequence>MASRNKLCHMLGLGEAHQGAAPNPNPLPVRADQPLFAELVVEHMEVRLLEDQLQRLERTRQATGEHRQAVREALEAQHFRVREQQQREAYQKRMLAVEREQEAKRENDRQERESQE</sequence>
<comment type="caution">
    <text evidence="2">The sequence shown here is derived from an EMBL/GenBank/DDBJ whole genome shotgun (WGS) entry which is preliminary data.</text>
</comment>
<evidence type="ECO:0000256" key="1">
    <source>
        <dbReference type="SAM" id="MobiDB-lite"/>
    </source>
</evidence>
<protein>
    <submittedName>
        <fullName evidence="2">Uncharacterized protein</fullName>
    </submittedName>
</protein>
<evidence type="ECO:0000313" key="3">
    <source>
        <dbReference type="Proteomes" id="UP000807025"/>
    </source>
</evidence>
<dbReference type="EMBL" id="MU154523">
    <property type="protein sequence ID" value="KAF9501567.1"/>
    <property type="molecule type" value="Genomic_DNA"/>
</dbReference>
<reference evidence="2" key="1">
    <citation type="submission" date="2020-11" db="EMBL/GenBank/DDBJ databases">
        <authorList>
            <consortium name="DOE Joint Genome Institute"/>
            <person name="Ahrendt S."/>
            <person name="Riley R."/>
            <person name="Andreopoulos W."/>
            <person name="Labutti K."/>
            <person name="Pangilinan J."/>
            <person name="Ruiz-Duenas F.J."/>
            <person name="Barrasa J.M."/>
            <person name="Sanchez-Garcia M."/>
            <person name="Camarero S."/>
            <person name="Miyauchi S."/>
            <person name="Serrano A."/>
            <person name="Linde D."/>
            <person name="Babiker R."/>
            <person name="Drula E."/>
            <person name="Ayuso-Fernandez I."/>
            <person name="Pacheco R."/>
            <person name="Padilla G."/>
            <person name="Ferreira P."/>
            <person name="Barriuso J."/>
            <person name="Kellner H."/>
            <person name="Castanera R."/>
            <person name="Alfaro M."/>
            <person name="Ramirez L."/>
            <person name="Pisabarro A.G."/>
            <person name="Kuo A."/>
            <person name="Tritt A."/>
            <person name="Lipzen A."/>
            <person name="He G."/>
            <person name="Yan M."/>
            <person name="Ng V."/>
            <person name="Cullen D."/>
            <person name="Martin F."/>
            <person name="Rosso M.-N."/>
            <person name="Henrissat B."/>
            <person name="Hibbett D."/>
            <person name="Martinez A.T."/>
            <person name="Grigoriev I.V."/>
        </authorList>
    </citation>
    <scope>NUCLEOTIDE SEQUENCE</scope>
    <source>
        <strain evidence="2">ATCC 90797</strain>
    </source>
</reference>
<organism evidence="2 3">
    <name type="scientific">Pleurotus eryngii</name>
    <name type="common">Boletus of the steppes</name>
    <dbReference type="NCBI Taxonomy" id="5323"/>
    <lineage>
        <taxon>Eukaryota</taxon>
        <taxon>Fungi</taxon>
        <taxon>Dikarya</taxon>
        <taxon>Basidiomycota</taxon>
        <taxon>Agaricomycotina</taxon>
        <taxon>Agaricomycetes</taxon>
        <taxon>Agaricomycetidae</taxon>
        <taxon>Agaricales</taxon>
        <taxon>Pleurotineae</taxon>
        <taxon>Pleurotaceae</taxon>
        <taxon>Pleurotus</taxon>
    </lineage>
</organism>
<dbReference type="AlphaFoldDB" id="A0A9P6A7V2"/>
<gene>
    <name evidence="2" type="ORF">BDN71DRAFT_1439205</name>
</gene>
<keyword evidence="3" id="KW-1185">Reference proteome</keyword>
<proteinExistence type="predicted"/>
<evidence type="ECO:0000313" key="2">
    <source>
        <dbReference type="EMBL" id="KAF9501567.1"/>
    </source>
</evidence>
<name>A0A9P6A7V2_PLEER</name>